<evidence type="ECO:0008006" key="3">
    <source>
        <dbReference type="Google" id="ProtNLM"/>
    </source>
</evidence>
<proteinExistence type="predicted"/>
<evidence type="ECO:0000313" key="2">
    <source>
        <dbReference type="Proteomes" id="UP000631670"/>
    </source>
</evidence>
<accession>A0ABR9HXW2</accession>
<gene>
    <name evidence="1" type="ORF">H4696_002868</name>
</gene>
<evidence type="ECO:0000313" key="1">
    <source>
        <dbReference type="EMBL" id="MBE1495768.1"/>
    </source>
</evidence>
<comment type="caution">
    <text evidence="1">The sequence shown here is derived from an EMBL/GenBank/DDBJ whole genome shotgun (WGS) entry which is preliminary data.</text>
</comment>
<name>A0ABR9HXW2_9PSEU</name>
<protein>
    <recommendedName>
        <fullName evidence="3">Nitroreductase family deazaflavin-dependent oxidoreductase</fullName>
    </recommendedName>
</protein>
<dbReference type="RefSeq" id="WP_086863062.1">
    <property type="nucleotide sequence ID" value="NZ_JADBEG010000001.1"/>
</dbReference>
<dbReference type="InterPro" id="IPR004378">
    <property type="entry name" value="F420H2_quin_Rdtase"/>
</dbReference>
<sequence>MWPYSSDRLRAMYRGGRADRTARRFSRLWAAVFSWGVLPPRWVTLQVTGRRSGRPTRFPLGMADWHGGWYLVPMLGERCNWVHNVRAADGHAVLHRRGRHPCRLVEIPVADRGPILRRYLETVPGARPHLAISPDAPAAEFDAIAADYPVFQVLPDPAPQR</sequence>
<dbReference type="InterPro" id="IPR012349">
    <property type="entry name" value="Split_barrel_FMN-bd"/>
</dbReference>
<dbReference type="Pfam" id="PF04075">
    <property type="entry name" value="F420H2_quin_red"/>
    <property type="match status" value="1"/>
</dbReference>
<dbReference type="Gene3D" id="2.30.110.10">
    <property type="entry name" value="Electron Transport, Fmn-binding Protein, Chain A"/>
    <property type="match status" value="1"/>
</dbReference>
<dbReference type="Proteomes" id="UP000631670">
    <property type="component" value="Unassembled WGS sequence"/>
</dbReference>
<dbReference type="EMBL" id="JADBEG010000001">
    <property type="protein sequence ID" value="MBE1495768.1"/>
    <property type="molecule type" value="Genomic_DNA"/>
</dbReference>
<reference evidence="1 2" key="1">
    <citation type="submission" date="2020-10" db="EMBL/GenBank/DDBJ databases">
        <title>Sequencing the genomes of 1000 actinobacteria strains.</title>
        <authorList>
            <person name="Klenk H.-P."/>
        </authorList>
    </citation>
    <scope>NUCLEOTIDE SEQUENCE [LARGE SCALE GENOMIC DNA]</scope>
    <source>
        <strain evidence="1 2">DSM 44653</strain>
    </source>
</reference>
<keyword evidence="2" id="KW-1185">Reference proteome</keyword>
<organism evidence="1 2">
    <name type="scientific">Amycolatopsis lexingtonensis</name>
    <dbReference type="NCBI Taxonomy" id="218822"/>
    <lineage>
        <taxon>Bacteria</taxon>
        <taxon>Bacillati</taxon>
        <taxon>Actinomycetota</taxon>
        <taxon>Actinomycetes</taxon>
        <taxon>Pseudonocardiales</taxon>
        <taxon>Pseudonocardiaceae</taxon>
        <taxon>Amycolatopsis</taxon>
    </lineage>
</organism>